<reference evidence="4" key="1">
    <citation type="submission" date="2017-05" db="EMBL/GenBank/DDBJ databases">
        <title>Polyphasic characterization of four soil-derived phenanthrene-degrading Acidovorax strains and proposal of Acidovorax phenanthrenivorans sp. nov.</title>
        <authorList>
            <person name="Singleton D."/>
            <person name="Lee J."/>
            <person name="Dickey A.N."/>
            <person name="Stroud A."/>
            <person name="Scholl E.H."/>
            <person name="Wright F.A."/>
            <person name="Aitken M.D."/>
        </authorList>
    </citation>
    <scope>NUCLEOTIDE SEQUENCE</scope>
    <source>
        <strain evidence="4">P4</strain>
        <plasmid evidence="4">pACP4.3</plasmid>
    </source>
</reference>
<dbReference type="InterPro" id="IPR000525">
    <property type="entry name" value="Initiator_Rep_WH1"/>
</dbReference>
<name>A0A240UJ37_9BURK</name>
<keyword evidence="5" id="KW-1185">Reference proteome</keyword>
<dbReference type="Pfam" id="PF21205">
    <property type="entry name" value="Rep3_C"/>
    <property type="match status" value="1"/>
</dbReference>
<accession>A0A240UJ37</accession>
<dbReference type="Gene3D" id="1.10.10.10">
    <property type="entry name" value="Winged helix-like DNA-binding domain superfamily/Winged helix DNA-binding domain"/>
    <property type="match status" value="1"/>
</dbReference>
<dbReference type="GO" id="GO:0003887">
    <property type="term" value="F:DNA-directed DNA polymerase activity"/>
    <property type="evidence" value="ECO:0007669"/>
    <property type="project" value="InterPro"/>
</dbReference>
<dbReference type="GO" id="GO:0006270">
    <property type="term" value="P:DNA replication initiation"/>
    <property type="evidence" value="ECO:0007669"/>
    <property type="project" value="InterPro"/>
</dbReference>
<evidence type="ECO:0000313" key="5">
    <source>
        <dbReference type="Proteomes" id="UP000194440"/>
    </source>
</evidence>
<comment type="similarity">
    <text evidence="1">Belongs to the initiator RepB protein family.</text>
</comment>
<keyword evidence="4" id="KW-0614">Plasmid</keyword>
<proteinExistence type="inferred from homology"/>
<dbReference type="Proteomes" id="UP000194440">
    <property type="component" value="Plasmid pACP4.3"/>
</dbReference>
<dbReference type="InterPro" id="IPR036390">
    <property type="entry name" value="WH_DNA-bd_sf"/>
</dbReference>
<feature type="compositionally biased region" description="Basic and acidic residues" evidence="2">
    <location>
        <begin position="397"/>
        <end position="406"/>
    </location>
</feature>
<evidence type="ECO:0000256" key="1">
    <source>
        <dbReference type="ARBA" id="ARBA00038283"/>
    </source>
</evidence>
<feature type="region of interest" description="Disordered" evidence="2">
    <location>
        <begin position="385"/>
        <end position="406"/>
    </location>
</feature>
<evidence type="ECO:0000256" key="2">
    <source>
        <dbReference type="SAM" id="MobiDB-lite"/>
    </source>
</evidence>
<sequence length="502" mass="56849">MVPVSAGRLCVSPIGGGTRKIQLRQAAMREIEIVDSSHIIYDAGMSQTDLFPGDAIVASSTREDRMLKHVNAVAIMPIKGGGKISVFERRLYNVLLHRSQELGEQTEYSARMHEIAKDCKFESNNTLHIKKALTNLMKTIVEWQSPTTNELEEVWDACGLLSGAAVRKNKKTGAVVLEWRYDIKIKQQLLSPERYARLTLESITQLRTHAALALYEICARYVDNPAHKTARQHWRWWRPVLCGQAYDDEKGEYRYFKRDVLQPAIAEINANTELNVQLLPEFRERDNKTVSEIQFEVKLKTAAAILQAPQKKPLDKISEEDLALIGNALQAGLTQAEAESLYRKSGARTFARGLEDLQERVEQSGRLGPVESPAGYLRAILRTTPNIEADESQTKPSPKEPKELEKNKTALHEEWLRRKKDELRAMFQECAKAEQESLLNEFRASLSNQPMINRLDSNGWNHRMVRDTFASFLGKTWHGPNWNQPGPDDILALALEKAPASS</sequence>
<feature type="domain" description="Initiator Rep protein WH1" evidence="3">
    <location>
        <begin position="82"/>
        <end position="218"/>
    </location>
</feature>
<geneLocation type="plasmid" evidence="4 5">
    <name>pACP4.3</name>
</geneLocation>
<evidence type="ECO:0000313" key="4">
    <source>
        <dbReference type="EMBL" id="ART61488.1"/>
    </source>
</evidence>
<dbReference type="AlphaFoldDB" id="A0A240UJ37"/>
<dbReference type="Pfam" id="PF01051">
    <property type="entry name" value="Rep3_N"/>
    <property type="match status" value="1"/>
</dbReference>
<evidence type="ECO:0000259" key="3">
    <source>
        <dbReference type="Pfam" id="PF01051"/>
    </source>
</evidence>
<dbReference type="SUPFAM" id="SSF46785">
    <property type="entry name" value="Winged helix' DNA-binding domain"/>
    <property type="match status" value="1"/>
</dbReference>
<protein>
    <recommendedName>
        <fullName evidence="3">Initiator Rep protein WH1 domain-containing protein</fullName>
    </recommendedName>
</protein>
<organism evidence="4 5">
    <name type="scientific">Acidovorax carolinensis</name>
    <dbReference type="NCBI Taxonomy" id="553814"/>
    <lineage>
        <taxon>Bacteria</taxon>
        <taxon>Pseudomonadati</taxon>
        <taxon>Pseudomonadota</taxon>
        <taxon>Betaproteobacteria</taxon>
        <taxon>Burkholderiales</taxon>
        <taxon>Comamonadaceae</taxon>
        <taxon>Acidovorax</taxon>
    </lineage>
</organism>
<dbReference type="InterPro" id="IPR036388">
    <property type="entry name" value="WH-like_DNA-bd_sf"/>
</dbReference>
<gene>
    <name evidence="4" type="ORF">CBP36_21210</name>
</gene>
<dbReference type="RefSeq" id="WP_086929193.1">
    <property type="nucleotide sequence ID" value="NZ_CP021369.1"/>
</dbReference>
<dbReference type="EMBL" id="CP021369">
    <property type="protein sequence ID" value="ART61488.1"/>
    <property type="molecule type" value="Genomic_DNA"/>
</dbReference>
<dbReference type="KEGG" id="acip:CBP36_21210"/>